<evidence type="ECO:0000256" key="5">
    <source>
        <dbReference type="SAM" id="MobiDB-lite"/>
    </source>
</evidence>
<evidence type="ECO:0000256" key="3">
    <source>
        <dbReference type="ARBA" id="ARBA00022598"/>
    </source>
</evidence>
<dbReference type="CDD" id="cd07905">
    <property type="entry name" value="Adenylation_DNA_ligase_LigC"/>
    <property type="match status" value="1"/>
</dbReference>
<name>V4TBW2_9HYPH</name>
<dbReference type="PANTHER" id="PTHR45674">
    <property type="entry name" value="DNA LIGASE 1/3 FAMILY MEMBER"/>
    <property type="match status" value="1"/>
</dbReference>
<dbReference type="GO" id="GO:0006281">
    <property type="term" value="P:DNA repair"/>
    <property type="evidence" value="ECO:0007669"/>
    <property type="project" value="InterPro"/>
</dbReference>
<proteinExistence type="inferred from homology"/>
<dbReference type="CDD" id="cd07970">
    <property type="entry name" value="OBF_DNA_ligase_LigC"/>
    <property type="match status" value="1"/>
</dbReference>
<dbReference type="OrthoDB" id="9770771at2"/>
<dbReference type="InterPro" id="IPR044117">
    <property type="entry name" value="OBF_LigC-like"/>
</dbReference>
<feature type="region of interest" description="Disordered" evidence="5">
    <location>
        <begin position="282"/>
        <end position="301"/>
    </location>
</feature>
<organism evidence="7 8">
    <name type="scientific">Lutibaculum baratangense AMV1</name>
    <dbReference type="NCBI Taxonomy" id="631454"/>
    <lineage>
        <taxon>Bacteria</taxon>
        <taxon>Pseudomonadati</taxon>
        <taxon>Pseudomonadota</taxon>
        <taxon>Alphaproteobacteria</taxon>
        <taxon>Hyphomicrobiales</taxon>
        <taxon>Tepidamorphaceae</taxon>
        <taxon>Lutibaculum</taxon>
    </lineage>
</organism>
<dbReference type="NCBIfam" id="NF006078">
    <property type="entry name" value="PRK08224.1"/>
    <property type="match status" value="1"/>
</dbReference>
<dbReference type="Pfam" id="PF01068">
    <property type="entry name" value="DNA_ligase_A_M"/>
    <property type="match status" value="1"/>
</dbReference>
<keyword evidence="8" id="KW-1185">Reference proteome</keyword>
<comment type="caution">
    <text evidence="7">The sequence shown here is derived from an EMBL/GenBank/DDBJ whole genome shotgun (WGS) entry which is preliminary data.</text>
</comment>
<dbReference type="InterPro" id="IPR050191">
    <property type="entry name" value="ATP-dep_DNA_ligase"/>
</dbReference>
<dbReference type="EC" id="6.5.1.1" evidence="2"/>
<dbReference type="EMBL" id="AWXZ01000037">
    <property type="protein sequence ID" value="ESR23858.1"/>
    <property type="molecule type" value="Genomic_DNA"/>
</dbReference>
<accession>V4TBW2</accession>
<dbReference type="Proteomes" id="UP000017819">
    <property type="component" value="Unassembled WGS sequence"/>
</dbReference>
<dbReference type="eggNOG" id="COG1793">
    <property type="taxonomic scope" value="Bacteria"/>
</dbReference>
<feature type="compositionally biased region" description="Basic and acidic residues" evidence="5">
    <location>
        <begin position="1"/>
        <end position="11"/>
    </location>
</feature>
<feature type="domain" description="ATP-dependent DNA ligase family profile" evidence="6">
    <location>
        <begin position="137"/>
        <end position="251"/>
    </location>
</feature>
<evidence type="ECO:0000256" key="2">
    <source>
        <dbReference type="ARBA" id="ARBA00012727"/>
    </source>
</evidence>
<keyword evidence="3 7" id="KW-0436">Ligase</keyword>
<feature type="region of interest" description="Disordered" evidence="5">
    <location>
        <begin position="1"/>
        <end position="29"/>
    </location>
</feature>
<evidence type="ECO:0000313" key="8">
    <source>
        <dbReference type="Proteomes" id="UP000017819"/>
    </source>
</evidence>
<dbReference type="Gene3D" id="2.40.50.140">
    <property type="entry name" value="Nucleic acid-binding proteins"/>
    <property type="match status" value="1"/>
</dbReference>
<dbReference type="InterPro" id="IPR012310">
    <property type="entry name" value="DNA_ligase_ATP-dep_cent"/>
</dbReference>
<comment type="similarity">
    <text evidence="1">Belongs to the ATP-dependent DNA ligase family.</text>
</comment>
<dbReference type="PROSITE" id="PS50160">
    <property type="entry name" value="DNA_LIGASE_A3"/>
    <property type="match status" value="1"/>
</dbReference>
<dbReference type="SUPFAM" id="SSF50249">
    <property type="entry name" value="Nucleic acid-binding proteins"/>
    <property type="match status" value="1"/>
</dbReference>
<evidence type="ECO:0000259" key="6">
    <source>
        <dbReference type="PROSITE" id="PS50160"/>
    </source>
</evidence>
<comment type="catalytic activity">
    <reaction evidence="4">
        <text>ATP + (deoxyribonucleotide)n-3'-hydroxyl + 5'-phospho-(deoxyribonucleotide)m = (deoxyribonucleotide)n+m + AMP + diphosphate.</text>
        <dbReference type="EC" id="6.5.1.1"/>
    </reaction>
</comment>
<dbReference type="Gene3D" id="3.30.470.30">
    <property type="entry name" value="DNA ligase/mRNA capping enzyme"/>
    <property type="match status" value="1"/>
</dbReference>
<dbReference type="GO" id="GO:0003910">
    <property type="term" value="F:DNA ligase (ATP) activity"/>
    <property type="evidence" value="ECO:0007669"/>
    <property type="project" value="UniProtKB-EC"/>
</dbReference>
<dbReference type="PANTHER" id="PTHR45674:SF4">
    <property type="entry name" value="DNA LIGASE 1"/>
    <property type="match status" value="1"/>
</dbReference>
<evidence type="ECO:0000313" key="7">
    <source>
        <dbReference type="EMBL" id="ESR23858.1"/>
    </source>
</evidence>
<sequence>METEQEAREFPSGEGVHPETPVSSNSTFVTEPMEAKRVQALPDGAGWQFEPKWDGFRCLAFRQAGAVELRAKSGKDLARYFPEIVAELLALAPDVFAVDGELVVPQGETLSFDALQMRLHPAESRVRRLSAETPARFILFDMLMDVDGASLLERPLIERRERLEAFCGAVRSELLDLSPYTRERDVACRWLEHTGAALDGVVAKPLEGPYEAGERAMYKVKVERTADCVVGGFRYGTNSAQAGSLLLGLHDEEGKLDHVGFCPVAAGDRDTLTKRLEKLVEPPGFTGKAPGGPSRWSNGRSAEWQPLRPELVVEVRYDQVTGGRFRHGTKLMRWRPDKAPRQCTMEQLVQEAEPARLIDDLEGARP</sequence>
<reference evidence="7 8" key="1">
    <citation type="journal article" date="2014" name="Genome Announc.">
        <title>Draft Genome Sequence of Lutibaculum baratangense Strain AMV1T, Isolated from a Mud Volcano in Andamans, India.</title>
        <authorList>
            <person name="Singh A."/>
            <person name="Sreenivas A."/>
            <person name="Sathyanarayana Reddy G."/>
            <person name="Pinnaka A.K."/>
            <person name="Shivaji S."/>
        </authorList>
    </citation>
    <scope>NUCLEOTIDE SEQUENCE [LARGE SCALE GENOMIC DNA]</scope>
    <source>
        <strain evidence="7 8">AMV1</strain>
    </source>
</reference>
<dbReference type="InterPro" id="IPR012309">
    <property type="entry name" value="DNA_ligase_ATP-dep_C"/>
</dbReference>
<dbReference type="PATRIC" id="fig|631454.5.peg.2768"/>
<dbReference type="STRING" id="631454.N177_2803"/>
<dbReference type="InterPro" id="IPR044119">
    <property type="entry name" value="Adenylation_LigC-like"/>
</dbReference>
<dbReference type="SUPFAM" id="SSF56091">
    <property type="entry name" value="DNA ligase/mRNA capping enzyme, catalytic domain"/>
    <property type="match status" value="1"/>
</dbReference>
<dbReference type="GO" id="GO:0006310">
    <property type="term" value="P:DNA recombination"/>
    <property type="evidence" value="ECO:0007669"/>
    <property type="project" value="InterPro"/>
</dbReference>
<dbReference type="AlphaFoldDB" id="V4TBW2"/>
<gene>
    <name evidence="7" type="ORF">N177_2803</name>
</gene>
<evidence type="ECO:0000256" key="1">
    <source>
        <dbReference type="ARBA" id="ARBA00007572"/>
    </source>
</evidence>
<evidence type="ECO:0000256" key="4">
    <source>
        <dbReference type="ARBA" id="ARBA00034003"/>
    </source>
</evidence>
<dbReference type="Pfam" id="PF04679">
    <property type="entry name" value="DNA_ligase_A_C"/>
    <property type="match status" value="1"/>
</dbReference>
<protein>
    <recommendedName>
        <fullName evidence="2">DNA ligase (ATP)</fullName>
        <ecNumber evidence="2">6.5.1.1</ecNumber>
    </recommendedName>
</protein>
<dbReference type="GO" id="GO:0005524">
    <property type="term" value="F:ATP binding"/>
    <property type="evidence" value="ECO:0007669"/>
    <property type="project" value="InterPro"/>
</dbReference>
<dbReference type="InterPro" id="IPR012340">
    <property type="entry name" value="NA-bd_OB-fold"/>
</dbReference>